<dbReference type="Pfam" id="PF01553">
    <property type="entry name" value="Acyltransferase"/>
    <property type="match status" value="1"/>
</dbReference>
<feature type="transmembrane region" description="Helical" evidence="10">
    <location>
        <begin position="6"/>
        <end position="30"/>
    </location>
</feature>
<evidence type="ECO:0000256" key="2">
    <source>
        <dbReference type="ARBA" id="ARBA00008655"/>
    </source>
</evidence>
<reference evidence="12 13" key="1">
    <citation type="submission" date="2019-03" db="EMBL/GenBank/DDBJ databases">
        <title>Single cell metagenomics reveals metabolic interactions within the superorganism composed of flagellate Streblomastix strix and complex community of Bacteroidetes bacteria on its surface.</title>
        <authorList>
            <person name="Treitli S.C."/>
            <person name="Kolisko M."/>
            <person name="Husnik F."/>
            <person name="Keeling P."/>
            <person name="Hampl V."/>
        </authorList>
    </citation>
    <scope>NUCLEOTIDE SEQUENCE [LARGE SCALE GENOMIC DNA]</scope>
    <source>
        <strain evidence="12">ST1C</strain>
    </source>
</reference>
<keyword evidence="5 10" id="KW-1133">Transmembrane helix</keyword>
<dbReference type="InterPro" id="IPR002123">
    <property type="entry name" value="Plipid/glycerol_acylTrfase"/>
</dbReference>
<accession>A0A5J4V6R7</accession>
<dbReference type="EMBL" id="SNRW01009123">
    <property type="protein sequence ID" value="KAA6378469.1"/>
    <property type="molecule type" value="Genomic_DNA"/>
</dbReference>
<proteinExistence type="inferred from homology"/>
<evidence type="ECO:0000256" key="6">
    <source>
        <dbReference type="ARBA" id="ARBA00023098"/>
    </source>
</evidence>
<dbReference type="OrthoDB" id="272512at2759"/>
<name>A0A5J4V6R7_9EUKA</name>
<evidence type="ECO:0000256" key="1">
    <source>
        <dbReference type="ARBA" id="ARBA00004370"/>
    </source>
</evidence>
<evidence type="ECO:0000259" key="11">
    <source>
        <dbReference type="SMART" id="SM00563"/>
    </source>
</evidence>
<feature type="coiled-coil region" evidence="9">
    <location>
        <begin position="372"/>
        <end position="403"/>
    </location>
</feature>
<evidence type="ECO:0000256" key="9">
    <source>
        <dbReference type="SAM" id="Coils"/>
    </source>
</evidence>
<sequence>LEHIEWSIAFNLLVLWGGPQIFILTFNVSLWKRISHFLKLTNRTMLPLYKQPPEVIQKCKNHRALNCYIHQQYNFDFYEFFKLFIFPGPIVFLLRIIVLDFANPAPRWRRAASQIVMKYLTRICLFTWGFYRIKYVDHTTNRPKSKKWEDLPRFDYLKDKYPLVGNHCTLLDILTICNCIGATSFFGKSGVKDSFIFHFLWDAWRCILVYRNKQEQPIGYSSQQMLINRIEEAYSKSNENDAPYAPLVFPEGTTSAGLSVSRFHRGVFVPGRPIRPFTIKYPAKHFSLNFDTISIPRLFYQMLTQFSNSFEMHVYDLYLPDEVERNNPDLYAENVGKFIAGKLNIPYIDSADKRTSDLAREILSGRIRPDQVDDAIAKLDEIKEKEKQQRKQKAAEIEREKDILNMLL</sequence>
<feature type="domain" description="Phospholipid/glycerol acyltransferase" evidence="11">
    <location>
        <begin position="161"/>
        <end position="282"/>
    </location>
</feature>
<feature type="transmembrane region" description="Helical" evidence="10">
    <location>
        <begin position="80"/>
        <end position="99"/>
    </location>
</feature>
<dbReference type="GO" id="GO:0016746">
    <property type="term" value="F:acyltransferase activity"/>
    <property type="evidence" value="ECO:0007669"/>
    <property type="project" value="UniProtKB-KW"/>
</dbReference>
<dbReference type="Proteomes" id="UP000324800">
    <property type="component" value="Unassembled WGS sequence"/>
</dbReference>
<keyword evidence="4 10" id="KW-0812">Transmembrane</keyword>
<evidence type="ECO:0000256" key="8">
    <source>
        <dbReference type="ARBA" id="ARBA00023315"/>
    </source>
</evidence>
<evidence type="ECO:0000256" key="3">
    <source>
        <dbReference type="ARBA" id="ARBA00022679"/>
    </source>
</evidence>
<keyword evidence="8 12" id="KW-0012">Acyltransferase</keyword>
<comment type="caution">
    <text evidence="12">The sequence shown here is derived from an EMBL/GenBank/DDBJ whole genome shotgun (WGS) entry which is preliminary data.</text>
</comment>
<keyword evidence="7 10" id="KW-0472">Membrane</keyword>
<evidence type="ECO:0000256" key="5">
    <source>
        <dbReference type="ARBA" id="ARBA00022989"/>
    </source>
</evidence>
<keyword evidence="3 12" id="KW-0808">Transferase</keyword>
<gene>
    <name evidence="12" type="ORF">EZS28_026003</name>
</gene>
<dbReference type="GO" id="GO:0006629">
    <property type="term" value="P:lipid metabolic process"/>
    <property type="evidence" value="ECO:0007669"/>
    <property type="project" value="UniProtKB-KW"/>
</dbReference>
<evidence type="ECO:0000256" key="4">
    <source>
        <dbReference type="ARBA" id="ARBA00022692"/>
    </source>
</evidence>
<evidence type="ECO:0000313" key="12">
    <source>
        <dbReference type="EMBL" id="KAA6378469.1"/>
    </source>
</evidence>
<protein>
    <submittedName>
        <fullName evidence="12">Putative phospholipid/glycerol acyltransferase family protein</fullName>
    </submittedName>
</protein>
<comment type="similarity">
    <text evidence="2">Belongs to the 1-acyl-sn-glycerol-3-phosphate acyltransferase family.</text>
</comment>
<feature type="non-terminal residue" evidence="12">
    <location>
        <position position="1"/>
    </location>
</feature>
<keyword evidence="6" id="KW-0443">Lipid metabolism</keyword>
<evidence type="ECO:0000313" key="13">
    <source>
        <dbReference type="Proteomes" id="UP000324800"/>
    </source>
</evidence>
<dbReference type="AlphaFoldDB" id="A0A5J4V6R7"/>
<comment type="subcellular location">
    <subcellularLocation>
        <location evidence="1">Membrane</location>
    </subcellularLocation>
</comment>
<dbReference type="SMART" id="SM00563">
    <property type="entry name" value="PlsC"/>
    <property type="match status" value="1"/>
</dbReference>
<keyword evidence="9" id="KW-0175">Coiled coil</keyword>
<dbReference type="SUPFAM" id="SSF69593">
    <property type="entry name" value="Glycerol-3-phosphate (1)-acyltransferase"/>
    <property type="match status" value="1"/>
</dbReference>
<evidence type="ECO:0000256" key="10">
    <source>
        <dbReference type="SAM" id="Phobius"/>
    </source>
</evidence>
<dbReference type="PANTHER" id="PTHR23063">
    <property type="entry name" value="PHOSPHOLIPID ACYLTRANSFERASE"/>
    <property type="match status" value="1"/>
</dbReference>
<dbReference type="PANTHER" id="PTHR23063:SF52">
    <property type="entry name" value="LYSOPHOSPHATIDYLCHOLINE ACYLTRANSFERASE"/>
    <property type="match status" value="1"/>
</dbReference>
<organism evidence="12 13">
    <name type="scientific">Streblomastix strix</name>
    <dbReference type="NCBI Taxonomy" id="222440"/>
    <lineage>
        <taxon>Eukaryota</taxon>
        <taxon>Metamonada</taxon>
        <taxon>Preaxostyla</taxon>
        <taxon>Oxymonadida</taxon>
        <taxon>Streblomastigidae</taxon>
        <taxon>Streblomastix</taxon>
    </lineage>
</organism>
<dbReference type="GO" id="GO:0016020">
    <property type="term" value="C:membrane"/>
    <property type="evidence" value="ECO:0007669"/>
    <property type="project" value="UniProtKB-SubCell"/>
</dbReference>
<evidence type="ECO:0000256" key="7">
    <source>
        <dbReference type="ARBA" id="ARBA00023136"/>
    </source>
</evidence>